<reference evidence="4 5" key="1">
    <citation type="submission" date="2016-10" db="EMBL/GenBank/DDBJ databases">
        <authorList>
            <person name="de Groot N.N."/>
        </authorList>
    </citation>
    <scope>NUCLEOTIDE SEQUENCE [LARGE SCALE GENOMIC DNA]</scope>
    <source>
        <strain evidence="4 5">DSM 21668</strain>
    </source>
</reference>
<dbReference type="STRING" id="563176.SAMN04488090_1705"/>
<dbReference type="InterPro" id="IPR011013">
    <property type="entry name" value="Gal_mutarotase_sf_dom"/>
</dbReference>
<dbReference type="OrthoDB" id="9795355at2"/>
<sequence length="288" mass="32101">MTLSIENQDIRASFQTKGAELTHLTAFGADRMWSGDPAFWGKHSPVLFPIVGALRDNTYFYEGKSYSLGRHGFARDREFAVVSQTGTEVVFGLTSDEESKKVYPFDFDFRIRYTLSGNRLEVAYSVHNTGGEVMWFSVGGHPAFAVPVAEGTSYEDYYLEFSETEDFNRWPLAGDGLIGAATEPVALGTNRIPLTKELFYGDALVFKHLKSTSVTLKSDKTPRALTFDYAGFPYLGIWAAKNAPFVCIEPWCGIADSFDHNQQLTEKEGMNRLEAGEVFSRVWSVALG</sequence>
<keyword evidence="5" id="KW-1185">Reference proteome</keyword>
<dbReference type="PANTHER" id="PTHR11122:SF13">
    <property type="entry name" value="GLUCOSE-6-PHOSPHATE 1-EPIMERASE"/>
    <property type="match status" value="1"/>
</dbReference>
<dbReference type="GO" id="GO:0005975">
    <property type="term" value="P:carbohydrate metabolic process"/>
    <property type="evidence" value="ECO:0007669"/>
    <property type="project" value="InterPro"/>
</dbReference>
<dbReference type="RefSeq" id="WP_093201398.1">
    <property type="nucleotide sequence ID" value="NZ_FNGS01000003.1"/>
</dbReference>
<dbReference type="Gene3D" id="2.70.98.10">
    <property type="match status" value="1"/>
</dbReference>
<protein>
    <submittedName>
        <fullName evidence="4">Galactose mutarotase</fullName>
    </submittedName>
</protein>
<evidence type="ECO:0000313" key="4">
    <source>
        <dbReference type="EMBL" id="SDL76535.1"/>
    </source>
</evidence>
<name>A0A1G9MSA4_9BACT</name>
<dbReference type="PANTHER" id="PTHR11122">
    <property type="entry name" value="APOSPORY-ASSOCIATED PROTEIN C-RELATED"/>
    <property type="match status" value="1"/>
</dbReference>
<evidence type="ECO:0000256" key="1">
    <source>
        <dbReference type="ARBA" id="ARBA00001913"/>
    </source>
</evidence>
<comment type="cofactor">
    <cofactor evidence="1">
        <name>Ca(2+)</name>
        <dbReference type="ChEBI" id="CHEBI:29108"/>
    </cofactor>
</comment>
<dbReference type="Pfam" id="PF01263">
    <property type="entry name" value="Aldose_epim"/>
    <property type="match status" value="1"/>
</dbReference>
<dbReference type="Proteomes" id="UP000198901">
    <property type="component" value="Unassembled WGS sequence"/>
</dbReference>
<proteinExistence type="predicted"/>
<dbReference type="AlphaFoldDB" id="A0A1G9MSA4"/>
<evidence type="ECO:0000313" key="5">
    <source>
        <dbReference type="Proteomes" id="UP000198901"/>
    </source>
</evidence>
<dbReference type="InterPro" id="IPR037481">
    <property type="entry name" value="LacX"/>
</dbReference>
<keyword evidence="3" id="KW-0106">Calcium</keyword>
<dbReference type="GO" id="GO:0030246">
    <property type="term" value="F:carbohydrate binding"/>
    <property type="evidence" value="ECO:0007669"/>
    <property type="project" value="InterPro"/>
</dbReference>
<dbReference type="InterPro" id="IPR008183">
    <property type="entry name" value="Aldose_1/G6P_1-epimerase"/>
</dbReference>
<dbReference type="GO" id="GO:0016853">
    <property type="term" value="F:isomerase activity"/>
    <property type="evidence" value="ECO:0007669"/>
    <property type="project" value="InterPro"/>
</dbReference>
<comment type="subunit">
    <text evidence="2">Monomer.</text>
</comment>
<evidence type="ECO:0000256" key="3">
    <source>
        <dbReference type="ARBA" id="ARBA00022837"/>
    </source>
</evidence>
<dbReference type="InterPro" id="IPR014718">
    <property type="entry name" value="GH-type_carb-bd"/>
</dbReference>
<organism evidence="4 5">
    <name type="scientific">Siphonobacter aquaeclarae</name>
    <dbReference type="NCBI Taxonomy" id="563176"/>
    <lineage>
        <taxon>Bacteria</taxon>
        <taxon>Pseudomonadati</taxon>
        <taxon>Bacteroidota</taxon>
        <taxon>Cytophagia</taxon>
        <taxon>Cytophagales</taxon>
        <taxon>Cytophagaceae</taxon>
        <taxon>Siphonobacter</taxon>
    </lineage>
</organism>
<gene>
    <name evidence="4" type="ORF">SAMN04488090_1705</name>
</gene>
<accession>A0A1G9MSA4</accession>
<dbReference type="EMBL" id="FNGS01000003">
    <property type="protein sequence ID" value="SDL76535.1"/>
    <property type="molecule type" value="Genomic_DNA"/>
</dbReference>
<dbReference type="CDD" id="cd09024">
    <property type="entry name" value="Aldose_epim_lacX"/>
    <property type="match status" value="1"/>
</dbReference>
<evidence type="ECO:0000256" key="2">
    <source>
        <dbReference type="ARBA" id="ARBA00011245"/>
    </source>
</evidence>
<dbReference type="SUPFAM" id="SSF74650">
    <property type="entry name" value="Galactose mutarotase-like"/>
    <property type="match status" value="1"/>
</dbReference>